<dbReference type="RefSeq" id="WP_345314441.1">
    <property type="nucleotide sequence ID" value="NZ_BAABIE010000026.1"/>
</dbReference>
<evidence type="ECO:0000313" key="3">
    <source>
        <dbReference type="Proteomes" id="UP001500822"/>
    </source>
</evidence>
<keyword evidence="1" id="KW-0812">Transmembrane</keyword>
<evidence type="ECO:0000313" key="2">
    <source>
        <dbReference type="EMBL" id="GAA4758863.1"/>
    </source>
</evidence>
<evidence type="ECO:0000256" key="1">
    <source>
        <dbReference type="SAM" id="Phobius"/>
    </source>
</evidence>
<keyword evidence="3" id="KW-1185">Reference proteome</keyword>
<proteinExistence type="predicted"/>
<accession>A0ABP8ZK84</accession>
<keyword evidence="1" id="KW-1133">Transmembrane helix</keyword>
<name>A0ABP8ZK84_9ACTN</name>
<gene>
    <name evidence="2" type="ORF">GCM10023217_34210</name>
</gene>
<dbReference type="Proteomes" id="UP001500822">
    <property type="component" value="Unassembled WGS sequence"/>
</dbReference>
<dbReference type="EMBL" id="BAABIE010000026">
    <property type="protein sequence ID" value="GAA4758863.1"/>
    <property type="molecule type" value="Genomic_DNA"/>
</dbReference>
<protein>
    <submittedName>
        <fullName evidence="2">Uncharacterized protein</fullName>
    </submittedName>
</protein>
<comment type="caution">
    <text evidence="2">The sequence shown here is derived from an EMBL/GenBank/DDBJ whole genome shotgun (WGS) entry which is preliminary data.</text>
</comment>
<feature type="transmembrane region" description="Helical" evidence="1">
    <location>
        <begin position="32"/>
        <end position="53"/>
    </location>
</feature>
<organism evidence="2 3">
    <name type="scientific">Gordonia alkaliphila</name>
    <dbReference type="NCBI Taxonomy" id="1053547"/>
    <lineage>
        <taxon>Bacteria</taxon>
        <taxon>Bacillati</taxon>
        <taxon>Actinomycetota</taxon>
        <taxon>Actinomycetes</taxon>
        <taxon>Mycobacteriales</taxon>
        <taxon>Gordoniaceae</taxon>
        <taxon>Gordonia</taxon>
    </lineage>
</organism>
<sequence length="60" mass="6070">MKILNNNAVQGALAGVVPLILASIVIDNRAGQIALAAIWAVWAAGAIAAVIVARRNAHAS</sequence>
<feature type="transmembrane region" description="Helical" evidence="1">
    <location>
        <begin position="7"/>
        <end position="26"/>
    </location>
</feature>
<keyword evidence="1" id="KW-0472">Membrane</keyword>
<reference evidence="3" key="1">
    <citation type="journal article" date="2019" name="Int. J. Syst. Evol. Microbiol.">
        <title>The Global Catalogue of Microorganisms (GCM) 10K type strain sequencing project: providing services to taxonomists for standard genome sequencing and annotation.</title>
        <authorList>
            <consortium name="The Broad Institute Genomics Platform"/>
            <consortium name="The Broad Institute Genome Sequencing Center for Infectious Disease"/>
            <person name="Wu L."/>
            <person name="Ma J."/>
        </authorList>
    </citation>
    <scope>NUCLEOTIDE SEQUENCE [LARGE SCALE GENOMIC DNA]</scope>
    <source>
        <strain evidence="3">JCM 18077</strain>
    </source>
</reference>